<dbReference type="Gene3D" id="1.10.10.10">
    <property type="entry name" value="Winged helix-like DNA-binding domain superfamily/Winged helix DNA-binding domain"/>
    <property type="match status" value="1"/>
</dbReference>
<dbReference type="SMART" id="SM00866">
    <property type="entry name" value="UTRA"/>
    <property type="match status" value="1"/>
</dbReference>
<dbReference type="SMART" id="SM00345">
    <property type="entry name" value="HTH_GNTR"/>
    <property type="match status" value="1"/>
</dbReference>
<dbReference type="InterPro" id="IPR000524">
    <property type="entry name" value="Tscrpt_reg_HTH_GntR"/>
</dbReference>
<dbReference type="FunFam" id="1.10.10.10:FF:000079">
    <property type="entry name" value="GntR family transcriptional regulator"/>
    <property type="match status" value="1"/>
</dbReference>
<dbReference type="Pfam" id="PF07702">
    <property type="entry name" value="UTRA"/>
    <property type="match status" value="1"/>
</dbReference>
<gene>
    <name evidence="5" type="ORF">GSF08_09325</name>
</gene>
<keyword evidence="2" id="KW-0238">DNA-binding</keyword>
<evidence type="ECO:0000313" key="6">
    <source>
        <dbReference type="Proteomes" id="UP000434036"/>
    </source>
</evidence>
<keyword evidence="1" id="KW-0805">Transcription regulation</keyword>
<reference evidence="5 6" key="1">
    <citation type="submission" date="2019-12" db="EMBL/GenBank/DDBJ databases">
        <authorList>
            <person name="Yang R."/>
        </authorList>
    </citation>
    <scope>NUCLEOTIDE SEQUENCE [LARGE SCALE GENOMIC DNA]</scope>
    <source>
        <strain evidence="5 6">DONG20-135</strain>
    </source>
</reference>
<dbReference type="InterPro" id="IPR036388">
    <property type="entry name" value="WH-like_DNA-bd_sf"/>
</dbReference>
<dbReference type="SUPFAM" id="SSF64288">
    <property type="entry name" value="Chorismate lyase-like"/>
    <property type="match status" value="1"/>
</dbReference>
<dbReference type="GO" id="GO:0003677">
    <property type="term" value="F:DNA binding"/>
    <property type="evidence" value="ECO:0007669"/>
    <property type="project" value="UniProtKB-KW"/>
</dbReference>
<dbReference type="CDD" id="cd07377">
    <property type="entry name" value="WHTH_GntR"/>
    <property type="match status" value="1"/>
</dbReference>
<dbReference type="PROSITE" id="PS50949">
    <property type="entry name" value="HTH_GNTR"/>
    <property type="match status" value="1"/>
</dbReference>
<dbReference type="AlphaFoldDB" id="A0A6N8U7H7"/>
<dbReference type="Proteomes" id="UP000434036">
    <property type="component" value="Unassembled WGS sequence"/>
</dbReference>
<evidence type="ECO:0000259" key="4">
    <source>
        <dbReference type="PROSITE" id="PS50949"/>
    </source>
</evidence>
<name>A0A6N8U7H7_9FIRM</name>
<dbReference type="SUPFAM" id="SSF46785">
    <property type="entry name" value="Winged helix' DNA-binding domain"/>
    <property type="match status" value="1"/>
</dbReference>
<sequence length="259" mass="29580">MEAVYQELTINRNSAIPLYFQFKQFMIDKIEKGELKAGDLVPTEEELCKLYHISRPTIRQAFGELVNEGYMTRKRALGTFISHPKLSSKFLNRIARFDEEMETIGVQPITLVKKLEVCDAPDEVDIKLHLHGDQAINLNRLRLTEKGVPFVYEETYMPYHLFRGMEHLDYTEDSMYLNMEAHGHKIGRIERAVTAIAAEGEIGAILNVPDGYPILSIVTVGYSVDDIPIEHSTSYNRSDVYCVNLDIVSPDFHAPKDIE</sequence>
<dbReference type="GO" id="GO:0003700">
    <property type="term" value="F:DNA-binding transcription factor activity"/>
    <property type="evidence" value="ECO:0007669"/>
    <property type="project" value="InterPro"/>
</dbReference>
<dbReference type="EMBL" id="WUUQ01000003">
    <property type="protein sequence ID" value="MXQ74138.1"/>
    <property type="molecule type" value="Genomic_DNA"/>
</dbReference>
<dbReference type="Pfam" id="PF00392">
    <property type="entry name" value="GntR"/>
    <property type="match status" value="1"/>
</dbReference>
<keyword evidence="3" id="KW-0804">Transcription</keyword>
<dbReference type="RefSeq" id="WP_160625524.1">
    <property type="nucleotide sequence ID" value="NZ_WUUQ01000003.1"/>
</dbReference>
<dbReference type="InterPro" id="IPR050679">
    <property type="entry name" value="Bact_HTH_transcr_reg"/>
</dbReference>
<evidence type="ECO:0000256" key="3">
    <source>
        <dbReference type="ARBA" id="ARBA00023163"/>
    </source>
</evidence>
<reference evidence="5 6" key="2">
    <citation type="submission" date="2020-01" db="EMBL/GenBank/DDBJ databases">
        <title>Clostridiaceae sp. nov. isolated from the gut of human by culturomics.</title>
        <authorList>
            <person name="Chang Y."/>
        </authorList>
    </citation>
    <scope>NUCLEOTIDE SEQUENCE [LARGE SCALE GENOMIC DNA]</scope>
    <source>
        <strain evidence="5 6">DONG20-135</strain>
    </source>
</reference>
<evidence type="ECO:0000256" key="2">
    <source>
        <dbReference type="ARBA" id="ARBA00023125"/>
    </source>
</evidence>
<feature type="domain" description="HTH gntR-type" evidence="4">
    <location>
        <begin position="16"/>
        <end position="84"/>
    </location>
</feature>
<comment type="caution">
    <text evidence="5">The sequence shown here is derived from an EMBL/GenBank/DDBJ whole genome shotgun (WGS) entry which is preliminary data.</text>
</comment>
<proteinExistence type="predicted"/>
<dbReference type="Gene3D" id="3.40.1410.10">
    <property type="entry name" value="Chorismate lyase-like"/>
    <property type="match status" value="1"/>
</dbReference>
<dbReference type="InterPro" id="IPR028978">
    <property type="entry name" value="Chorismate_lyase_/UTRA_dom_sf"/>
</dbReference>
<dbReference type="PANTHER" id="PTHR44846">
    <property type="entry name" value="MANNOSYL-D-GLYCERATE TRANSPORT/METABOLISM SYSTEM REPRESSOR MNGR-RELATED"/>
    <property type="match status" value="1"/>
</dbReference>
<evidence type="ECO:0000256" key="1">
    <source>
        <dbReference type="ARBA" id="ARBA00023015"/>
    </source>
</evidence>
<keyword evidence="6" id="KW-1185">Reference proteome</keyword>
<accession>A0A6N8U7H7</accession>
<protein>
    <submittedName>
        <fullName evidence="5">UTRA domain-containing protein</fullName>
    </submittedName>
</protein>
<organism evidence="5 6">
    <name type="scientific">Copranaerobaculum intestinale</name>
    <dbReference type="NCBI Taxonomy" id="2692629"/>
    <lineage>
        <taxon>Bacteria</taxon>
        <taxon>Bacillati</taxon>
        <taxon>Bacillota</taxon>
        <taxon>Erysipelotrichia</taxon>
        <taxon>Erysipelotrichales</taxon>
        <taxon>Erysipelotrichaceae</taxon>
        <taxon>Copranaerobaculum</taxon>
    </lineage>
</organism>
<evidence type="ECO:0000313" key="5">
    <source>
        <dbReference type="EMBL" id="MXQ74138.1"/>
    </source>
</evidence>
<dbReference type="InterPro" id="IPR036390">
    <property type="entry name" value="WH_DNA-bd_sf"/>
</dbReference>
<dbReference type="PANTHER" id="PTHR44846:SF1">
    <property type="entry name" value="MANNOSYL-D-GLYCERATE TRANSPORT_METABOLISM SYSTEM REPRESSOR MNGR-RELATED"/>
    <property type="match status" value="1"/>
</dbReference>
<dbReference type="PRINTS" id="PR00035">
    <property type="entry name" value="HTHGNTR"/>
</dbReference>
<dbReference type="GO" id="GO:0045892">
    <property type="term" value="P:negative regulation of DNA-templated transcription"/>
    <property type="evidence" value="ECO:0007669"/>
    <property type="project" value="TreeGrafter"/>
</dbReference>
<dbReference type="InterPro" id="IPR011663">
    <property type="entry name" value="UTRA"/>
</dbReference>